<dbReference type="Proteomes" id="UP000499080">
    <property type="component" value="Unassembled WGS sequence"/>
</dbReference>
<evidence type="ECO:0000313" key="2">
    <source>
        <dbReference type="Proteomes" id="UP000499080"/>
    </source>
</evidence>
<name>A0A4Y2MJ98_ARAVE</name>
<reference evidence="1 2" key="1">
    <citation type="journal article" date="2019" name="Sci. Rep.">
        <title>Orb-weaving spider Araneus ventricosus genome elucidates the spidroin gene catalogue.</title>
        <authorList>
            <person name="Kono N."/>
            <person name="Nakamura H."/>
            <person name="Ohtoshi R."/>
            <person name="Moran D.A.P."/>
            <person name="Shinohara A."/>
            <person name="Yoshida Y."/>
            <person name="Fujiwara M."/>
            <person name="Mori M."/>
            <person name="Tomita M."/>
            <person name="Arakawa K."/>
        </authorList>
    </citation>
    <scope>NUCLEOTIDE SEQUENCE [LARGE SCALE GENOMIC DNA]</scope>
</reference>
<evidence type="ECO:0000313" key="1">
    <source>
        <dbReference type="EMBL" id="GBN26494.1"/>
    </source>
</evidence>
<accession>A0A4Y2MJ98</accession>
<sequence>MKIHVTSTSNEVWQLLTNTVGYFKELVKLAVDIRDVQMSIKHGFLEDTGAPLGSGLARTSRLEPLRRDFRDGRSTFMGRSGETHHHFLKLCFITSVLAFQIVSDNSQTN</sequence>
<gene>
    <name evidence="1" type="ORF">AVEN_39782_1</name>
</gene>
<keyword evidence="2" id="KW-1185">Reference proteome</keyword>
<dbReference type="EMBL" id="BGPR01007391">
    <property type="protein sequence ID" value="GBN26494.1"/>
    <property type="molecule type" value="Genomic_DNA"/>
</dbReference>
<comment type="caution">
    <text evidence="1">The sequence shown here is derived from an EMBL/GenBank/DDBJ whole genome shotgun (WGS) entry which is preliminary data.</text>
</comment>
<proteinExistence type="predicted"/>
<dbReference type="AlphaFoldDB" id="A0A4Y2MJ98"/>
<protein>
    <submittedName>
        <fullName evidence="1">Uncharacterized protein</fullName>
    </submittedName>
</protein>
<organism evidence="1 2">
    <name type="scientific">Araneus ventricosus</name>
    <name type="common">Orbweaver spider</name>
    <name type="synonym">Epeira ventricosa</name>
    <dbReference type="NCBI Taxonomy" id="182803"/>
    <lineage>
        <taxon>Eukaryota</taxon>
        <taxon>Metazoa</taxon>
        <taxon>Ecdysozoa</taxon>
        <taxon>Arthropoda</taxon>
        <taxon>Chelicerata</taxon>
        <taxon>Arachnida</taxon>
        <taxon>Araneae</taxon>
        <taxon>Araneomorphae</taxon>
        <taxon>Entelegynae</taxon>
        <taxon>Araneoidea</taxon>
        <taxon>Araneidae</taxon>
        <taxon>Araneus</taxon>
    </lineage>
</organism>